<dbReference type="PANTHER" id="PTHR42718">
    <property type="entry name" value="MAJOR FACILITATOR SUPERFAMILY MULTIDRUG TRANSPORTER MFSC"/>
    <property type="match status" value="1"/>
</dbReference>
<keyword evidence="5 7" id="KW-1133">Transmembrane helix</keyword>
<evidence type="ECO:0000313" key="10">
    <source>
        <dbReference type="Proteomes" id="UP001139308"/>
    </source>
</evidence>
<feature type="transmembrane region" description="Helical" evidence="7">
    <location>
        <begin position="24"/>
        <end position="52"/>
    </location>
</feature>
<evidence type="ECO:0000256" key="7">
    <source>
        <dbReference type="SAM" id="Phobius"/>
    </source>
</evidence>
<dbReference type="GO" id="GO:0005886">
    <property type="term" value="C:plasma membrane"/>
    <property type="evidence" value="ECO:0007669"/>
    <property type="project" value="UniProtKB-SubCell"/>
</dbReference>
<dbReference type="GO" id="GO:0022857">
    <property type="term" value="F:transmembrane transporter activity"/>
    <property type="evidence" value="ECO:0007669"/>
    <property type="project" value="InterPro"/>
</dbReference>
<dbReference type="AlphaFoldDB" id="A0A9X1RRW5"/>
<dbReference type="Gene3D" id="1.20.1250.20">
    <property type="entry name" value="MFS general substrate transporter like domains"/>
    <property type="match status" value="1"/>
</dbReference>
<feature type="transmembrane region" description="Helical" evidence="7">
    <location>
        <begin position="409"/>
        <end position="429"/>
    </location>
</feature>
<feature type="domain" description="Major facilitator superfamily (MFS) profile" evidence="8">
    <location>
        <begin position="27"/>
        <end position="460"/>
    </location>
</feature>
<accession>A0A9X1RRW5</accession>
<feature type="transmembrane region" description="Helical" evidence="7">
    <location>
        <begin position="436"/>
        <end position="457"/>
    </location>
</feature>
<dbReference type="PANTHER" id="PTHR42718:SF46">
    <property type="entry name" value="BLR6921 PROTEIN"/>
    <property type="match status" value="1"/>
</dbReference>
<feature type="transmembrane region" description="Helical" evidence="7">
    <location>
        <begin position="64"/>
        <end position="85"/>
    </location>
</feature>
<reference evidence="9" key="1">
    <citation type="submission" date="2022-01" db="EMBL/GenBank/DDBJ databases">
        <title>Genome sequence and assembly of Parabukholderia sp. RG36.</title>
        <authorList>
            <person name="Chhetri G."/>
        </authorList>
    </citation>
    <scope>NUCLEOTIDE SEQUENCE</scope>
    <source>
        <strain evidence="9">RG36</strain>
    </source>
</reference>
<dbReference type="Pfam" id="PF07690">
    <property type="entry name" value="MFS_1"/>
    <property type="match status" value="1"/>
</dbReference>
<protein>
    <submittedName>
        <fullName evidence="9">MFS transporter</fullName>
    </submittedName>
</protein>
<dbReference type="Gene3D" id="1.20.1720.10">
    <property type="entry name" value="Multidrug resistance protein D"/>
    <property type="match status" value="1"/>
</dbReference>
<feature type="transmembrane region" description="Helical" evidence="7">
    <location>
        <begin position="181"/>
        <end position="201"/>
    </location>
</feature>
<keyword evidence="4 7" id="KW-0812">Transmembrane</keyword>
<sequence length="460" mass="47710">MTQQVAIEQSGFGAKEDGLAGSKLIFGVMAISLATALSSLDSVIANIALPTITAILNISRSDSVWIVNAYQLSIIMMLLPLSSLGDRVGYARIYVGGLALFTFASLMCAMSKSLDMLIVARVLQGLGAAGIGSVNTAILKMIYPSRLLGRGVSIHASVVSVSTAAGPTIAAAILSVAPWPWLFAVNVPLGIITFFVGFKALPRPPVSIAPYDYFSAFLNAATFGLLVTGVDRMGHSDGISASVVVELSAAAICAWLLVRRERNRTKPLLPVDLLLQPAFLLAVMTSICSFTAQMLAFVSLPFMLQGALGRSAMETGALITAWPIAVLCIAPLAGSLSNRFKAGALGGVGLAILATGLASLALLPMHPTSFDISWRMAACGIGFGLFQPPNNRSLLALAPRGRTGNASGMISVARVLGQTFGAVLTAFILRIAPHHAGVVALITGASFAAVAACVSLTRLL</sequence>
<organism evidence="9 10">
    <name type="scientific">Paraburkholderia tagetis</name>
    <dbReference type="NCBI Taxonomy" id="2913261"/>
    <lineage>
        <taxon>Bacteria</taxon>
        <taxon>Pseudomonadati</taxon>
        <taxon>Pseudomonadota</taxon>
        <taxon>Betaproteobacteria</taxon>
        <taxon>Burkholderiales</taxon>
        <taxon>Burkholderiaceae</taxon>
        <taxon>Paraburkholderia</taxon>
    </lineage>
</organism>
<dbReference type="RefSeq" id="WP_238464704.1">
    <property type="nucleotide sequence ID" value="NZ_JAKLJA010000011.1"/>
</dbReference>
<dbReference type="Proteomes" id="UP001139308">
    <property type="component" value="Unassembled WGS sequence"/>
</dbReference>
<evidence type="ECO:0000256" key="1">
    <source>
        <dbReference type="ARBA" id="ARBA00004651"/>
    </source>
</evidence>
<dbReference type="EMBL" id="JAKLJA010000011">
    <property type="protein sequence ID" value="MCG5074847.1"/>
    <property type="molecule type" value="Genomic_DNA"/>
</dbReference>
<keyword evidence="2" id="KW-0813">Transport</keyword>
<comment type="caution">
    <text evidence="9">The sequence shown here is derived from an EMBL/GenBank/DDBJ whole genome shotgun (WGS) entry which is preliminary data.</text>
</comment>
<proteinExistence type="predicted"/>
<feature type="transmembrane region" description="Helical" evidence="7">
    <location>
        <begin position="122"/>
        <end position="142"/>
    </location>
</feature>
<evidence type="ECO:0000256" key="6">
    <source>
        <dbReference type="ARBA" id="ARBA00023136"/>
    </source>
</evidence>
<dbReference type="InterPro" id="IPR020846">
    <property type="entry name" value="MFS_dom"/>
</dbReference>
<evidence type="ECO:0000256" key="2">
    <source>
        <dbReference type="ARBA" id="ARBA00022448"/>
    </source>
</evidence>
<dbReference type="CDD" id="cd17321">
    <property type="entry name" value="MFS_MMR_MDR_like"/>
    <property type="match status" value="1"/>
</dbReference>
<keyword evidence="6 7" id="KW-0472">Membrane</keyword>
<dbReference type="InterPro" id="IPR011701">
    <property type="entry name" value="MFS"/>
</dbReference>
<evidence type="ECO:0000259" key="8">
    <source>
        <dbReference type="PROSITE" id="PS50850"/>
    </source>
</evidence>
<gene>
    <name evidence="9" type="ORF">L5014_16000</name>
</gene>
<feature type="transmembrane region" description="Helical" evidence="7">
    <location>
        <begin position="278"/>
        <end position="304"/>
    </location>
</feature>
<name>A0A9X1RRW5_9BURK</name>
<feature type="transmembrane region" description="Helical" evidence="7">
    <location>
        <begin position="238"/>
        <end position="258"/>
    </location>
</feature>
<feature type="transmembrane region" description="Helical" evidence="7">
    <location>
        <begin position="342"/>
        <end position="363"/>
    </location>
</feature>
<evidence type="ECO:0000256" key="5">
    <source>
        <dbReference type="ARBA" id="ARBA00022989"/>
    </source>
</evidence>
<comment type="subcellular location">
    <subcellularLocation>
        <location evidence="1">Cell membrane</location>
        <topology evidence="1">Multi-pass membrane protein</topology>
    </subcellularLocation>
</comment>
<feature type="transmembrane region" description="Helical" evidence="7">
    <location>
        <begin position="213"/>
        <end position="231"/>
    </location>
</feature>
<evidence type="ECO:0000256" key="4">
    <source>
        <dbReference type="ARBA" id="ARBA00022692"/>
    </source>
</evidence>
<feature type="transmembrane region" description="Helical" evidence="7">
    <location>
        <begin position="316"/>
        <end position="336"/>
    </location>
</feature>
<dbReference type="SUPFAM" id="SSF103473">
    <property type="entry name" value="MFS general substrate transporter"/>
    <property type="match status" value="1"/>
</dbReference>
<feature type="transmembrane region" description="Helical" evidence="7">
    <location>
        <begin position="91"/>
        <end position="110"/>
    </location>
</feature>
<dbReference type="InterPro" id="IPR036259">
    <property type="entry name" value="MFS_trans_sf"/>
</dbReference>
<keyword evidence="3" id="KW-1003">Cell membrane</keyword>
<evidence type="ECO:0000313" key="9">
    <source>
        <dbReference type="EMBL" id="MCG5074847.1"/>
    </source>
</evidence>
<evidence type="ECO:0000256" key="3">
    <source>
        <dbReference type="ARBA" id="ARBA00022475"/>
    </source>
</evidence>
<feature type="transmembrane region" description="Helical" evidence="7">
    <location>
        <begin position="154"/>
        <end position="174"/>
    </location>
</feature>
<dbReference type="PROSITE" id="PS50850">
    <property type="entry name" value="MFS"/>
    <property type="match status" value="1"/>
</dbReference>
<keyword evidence="10" id="KW-1185">Reference proteome</keyword>